<dbReference type="HOGENOM" id="CLU_2073165_0_0_1"/>
<organism evidence="2 3">
    <name type="scientific">Exophiala oligosperma</name>
    <dbReference type="NCBI Taxonomy" id="215243"/>
    <lineage>
        <taxon>Eukaryota</taxon>
        <taxon>Fungi</taxon>
        <taxon>Dikarya</taxon>
        <taxon>Ascomycota</taxon>
        <taxon>Pezizomycotina</taxon>
        <taxon>Eurotiomycetes</taxon>
        <taxon>Chaetothyriomycetidae</taxon>
        <taxon>Chaetothyriales</taxon>
        <taxon>Herpotrichiellaceae</taxon>
        <taxon>Exophiala</taxon>
    </lineage>
</organism>
<feature type="compositionally biased region" description="Basic residues" evidence="1">
    <location>
        <begin position="94"/>
        <end position="108"/>
    </location>
</feature>
<gene>
    <name evidence="2" type="ORF">PV06_11858</name>
</gene>
<evidence type="ECO:0000313" key="3">
    <source>
        <dbReference type="Proteomes" id="UP000053342"/>
    </source>
</evidence>
<dbReference type="Proteomes" id="UP000053342">
    <property type="component" value="Unassembled WGS sequence"/>
</dbReference>
<dbReference type="GeneID" id="27363932"/>
<name>A0A0D2BE74_9EURO</name>
<feature type="compositionally biased region" description="Basic and acidic residues" evidence="1">
    <location>
        <begin position="9"/>
        <end position="18"/>
    </location>
</feature>
<sequence>MSNVNEVSRSPEEPETSKGVKAPIPTGMTQAPVQILVSKIREERRVAILKSRRPPTIDPFDLPVGDILVLEGGKEGLFVGAGRLLGISHPTRSSGKRKEHRTQRKHWPRLLENLDLAQ</sequence>
<feature type="region of interest" description="Disordered" evidence="1">
    <location>
        <begin position="88"/>
        <end position="118"/>
    </location>
</feature>
<proteinExistence type="predicted"/>
<dbReference type="AlphaFoldDB" id="A0A0D2BE74"/>
<feature type="region of interest" description="Disordered" evidence="1">
    <location>
        <begin position="1"/>
        <end position="28"/>
    </location>
</feature>
<evidence type="ECO:0000256" key="1">
    <source>
        <dbReference type="SAM" id="MobiDB-lite"/>
    </source>
</evidence>
<protein>
    <submittedName>
        <fullName evidence="2">Uncharacterized protein</fullName>
    </submittedName>
</protein>
<keyword evidence="3" id="KW-1185">Reference proteome</keyword>
<reference evidence="2 3" key="1">
    <citation type="submission" date="2015-01" db="EMBL/GenBank/DDBJ databases">
        <title>The Genome Sequence of Exophiala oligosperma CBS72588.</title>
        <authorList>
            <consortium name="The Broad Institute Genomics Platform"/>
            <person name="Cuomo C."/>
            <person name="de Hoog S."/>
            <person name="Gorbushina A."/>
            <person name="Stielow B."/>
            <person name="Teixiera M."/>
            <person name="Abouelleil A."/>
            <person name="Chapman S.B."/>
            <person name="Priest M."/>
            <person name="Young S.K."/>
            <person name="Wortman J."/>
            <person name="Nusbaum C."/>
            <person name="Birren B."/>
        </authorList>
    </citation>
    <scope>NUCLEOTIDE SEQUENCE [LARGE SCALE GENOMIC DNA]</scope>
    <source>
        <strain evidence="2 3">CBS 72588</strain>
    </source>
</reference>
<dbReference type="EMBL" id="KN847413">
    <property type="protein sequence ID" value="KIW35802.1"/>
    <property type="molecule type" value="Genomic_DNA"/>
</dbReference>
<accession>A0A0D2BE74</accession>
<dbReference type="RefSeq" id="XP_016256018.1">
    <property type="nucleotide sequence ID" value="XM_016413604.1"/>
</dbReference>
<evidence type="ECO:0000313" key="2">
    <source>
        <dbReference type="EMBL" id="KIW35802.1"/>
    </source>
</evidence>
<dbReference type="VEuPathDB" id="FungiDB:PV06_11858"/>